<accession>A0A8W8P001</accession>
<keyword evidence="2" id="KW-1185">Reference proteome</keyword>
<evidence type="ECO:0000313" key="1">
    <source>
        <dbReference type="EnsemblMetazoa" id="G8637.1:cds"/>
    </source>
</evidence>
<dbReference type="PANTHER" id="PTHR34415:SF1">
    <property type="entry name" value="INTEGRASE CATALYTIC DOMAIN-CONTAINING PROTEIN"/>
    <property type="match status" value="1"/>
</dbReference>
<evidence type="ECO:0000313" key="2">
    <source>
        <dbReference type="Proteomes" id="UP000005408"/>
    </source>
</evidence>
<dbReference type="EnsemblMetazoa" id="G8637.1">
    <property type="protein sequence ID" value="G8637.1:cds"/>
    <property type="gene ID" value="G8637"/>
</dbReference>
<proteinExistence type="predicted"/>
<reference evidence="1" key="1">
    <citation type="submission" date="2022-08" db="UniProtKB">
        <authorList>
            <consortium name="EnsemblMetazoa"/>
        </authorList>
    </citation>
    <scope>IDENTIFICATION</scope>
    <source>
        <strain evidence="1">05x7-T-G4-1.051#20</strain>
    </source>
</reference>
<dbReference type="AlphaFoldDB" id="A0A8W8P001"/>
<dbReference type="Proteomes" id="UP000005408">
    <property type="component" value="Unassembled WGS sequence"/>
</dbReference>
<protein>
    <submittedName>
        <fullName evidence="1">Uncharacterized protein</fullName>
    </submittedName>
</protein>
<name>A0A8W8P001_MAGGI</name>
<organism evidence="1 2">
    <name type="scientific">Magallana gigas</name>
    <name type="common">Pacific oyster</name>
    <name type="synonym">Crassostrea gigas</name>
    <dbReference type="NCBI Taxonomy" id="29159"/>
    <lineage>
        <taxon>Eukaryota</taxon>
        <taxon>Metazoa</taxon>
        <taxon>Spiralia</taxon>
        <taxon>Lophotrochozoa</taxon>
        <taxon>Mollusca</taxon>
        <taxon>Bivalvia</taxon>
        <taxon>Autobranchia</taxon>
        <taxon>Pteriomorphia</taxon>
        <taxon>Ostreida</taxon>
        <taxon>Ostreoidea</taxon>
        <taxon>Ostreidae</taxon>
        <taxon>Magallana</taxon>
    </lineage>
</organism>
<sequence>MFIISVLIRNLSEEEKKTMLDEYMCHLEKAKQQREYYREKCLLSKELFQTPNLNQNERGKVCTMDITKIYSFDFAQQIHYPHHAGEQVFYLVDEAEEVGKGANTVVSLLHHFFEHWGYGEKDAVLQMDNCAGQNKNNTMIW</sequence>
<dbReference type="PANTHER" id="PTHR34415">
    <property type="entry name" value="INTEGRASE CATALYTIC DOMAIN-CONTAINING PROTEIN"/>
    <property type="match status" value="1"/>
</dbReference>